<keyword evidence="4 5" id="KW-0472">Membrane</keyword>
<evidence type="ECO:0000256" key="4">
    <source>
        <dbReference type="ARBA" id="ARBA00023136"/>
    </source>
</evidence>
<gene>
    <name evidence="9" type="ORF">HannXRQ_Chr17g0550791</name>
    <name evidence="8" type="ORF">HanXRQr2_Chr17g0802581</name>
</gene>
<dbReference type="PANTHER" id="PTHR12560">
    <property type="entry name" value="LONGEVITY ASSURANCE FACTOR 1 LAG1"/>
    <property type="match status" value="1"/>
</dbReference>
<dbReference type="GO" id="GO:0005783">
    <property type="term" value="C:endoplasmic reticulum"/>
    <property type="evidence" value="ECO:0000318"/>
    <property type="project" value="GO_Central"/>
</dbReference>
<protein>
    <submittedName>
        <fullName evidence="9">Putative ceramide synthase component Lag1/Lac1</fullName>
    </submittedName>
    <submittedName>
        <fullName evidence="8">Sphingosine N-acyltransferase Lag1/Lac1</fullName>
    </submittedName>
</protein>
<dbReference type="Gramene" id="mRNA:HanXRQr2_Chr17g0802581">
    <property type="protein sequence ID" value="mRNA:HanXRQr2_Chr17g0802581"/>
    <property type="gene ID" value="HanXRQr2_Chr17g0802581"/>
</dbReference>
<dbReference type="Proteomes" id="UP000215914">
    <property type="component" value="Chromosome 17"/>
</dbReference>
<dbReference type="GO" id="GO:0005789">
    <property type="term" value="C:endoplasmic reticulum membrane"/>
    <property type="evidence" value="ECO:0007669"/>
    <property type="project" value="UniProtKB-SubCell"/>
</dbReference>
<keyword evidence="10" id="KW-1185">Reference proteome</keyword>
<dbReference type="PIRSF" id="PIRSF005225">
    <property type="entry name" value="LAG1_LAC1"/>
    <property type="match status" value="1"/>
</dbReference>
<dbReference type="OrthoDB" id="537032at2759"/>
<reference evidence="9" key="2">
    <citation type="submission" date="2017-02" db="EMBL/GenBank/DDBJ databases">
        <title>Sunflower complete genome.</title>
        <authorList>
            <person name="Langlade N."/>
            <person name="Munos S."/>
        </authorList>
    </citation>
    <scope>NUCLEOTIDE SEQUENCE [LARGE SCALE GENOMIC DNA]</scope>
    <source>
        <tissue evidence="9">Leaves</tissue>
    </source>
</reference>
<dbReference type="OMA" id="MYRMLVG"/>
<organism evidence="9 10">
    <name type="scientific">Helianthus annuus</name>
    <name type="common">Common sunflower</name>
    <dbReference type="NCBI Taxonomy" id="4232"/>
    <lineage>
        <taxon>Eukaryota</taxon>
        <taxon>Viridiplantae</taxon>
        <taxon>Streptophyta</taxon>
        <taxon>Embryophyta</taxon>
        <taxon>Tracheophyta</taxon>
        <taxon>Spermatophyta</taxon>
        <taxon>Magnoliopsida</taxon>
        <taxon>eudicotyledons</taxon>
        <taxon>Gunneridae</taxon>
        <taxon>Pentapetalae</taxon>
        <taxon>asterids</taxon>
        <taxon>campanulids</taxon>
        <taxon>Asterales</taxon>
        <taxon>Asteraceae</taxon>
        <taxon>Asteroideae</taxon>
        <taxon>Heliantheae alliance</taxon>
        <taxon>Heliantheae</taxon>
        <taxon>Helianthus</taxon>
    </lineage>
</organism>
<dbReference type="GO" id="GO:0050291">
    <property type="term" value="F:sphingosine N-acyltransferase activity"/>
    <property type="evidence" value="ECO:0000318"/>
    <property type="project" value="GO_Central"/>
</dbReference>
<dbReference type="PROSITE" id="PS50922">
    <property type="entry name" value="TLC"/>
    <property type="match status" value="1"/>
</dbReference>
<dbReference type="AlphaFoldDB" id="A0A251RPK5"/>
<dbReference type="InterPro" id="IPR006634">
    <property type="entry name" value="TLC-dom"/>
</dbReference>
<name>A0A251RPK5_HELAN</name>
<evidence type="ECO:0000256" key="3">
    <source>
        <dbReference type="ARBA" id="ARBA00022989"/>
    </source>
</evidence>
<evidence type="ECO:0000259" key="7">
    <source>
        <dbReference type="PROSITE" id="PS50922"/>
    </source>
</evidence>
<evidence type="ECO:0000313" key="10">
    <source>
        <dbReference type="Proteomes" id="UP000215914"/>
    </source>
</evidence>
<keyword evidence="2 5" id="KW-0812">Transmembrane</keyword>
<dbReference type="EMBL" id="CM007906">
    <property type="protein sequence ID" value="OTF86438.1"/>
    <property type="molecule type" value="Genomic_DNA"/>
</dbReference>
<dbReference type="EMBL" id="MNCJ02000332">
    <property type="protein sequence ID" value="KAF5755419.1"/>
    <property type="molecule type" value="Genomic_DNA"/>
</dbReference>
<accession>A0A251RPK5</accession>
<feature type="transmembrane region" description="Helical" evidence="6">
    <location>
        <begin position="23"/>
        <end position="40"/>
    </location>
</feature>
<feature type="transmembrane region" description="Helical" evidence="6">
    <location>
        <begin position="160"/>
        <end position="184"/>
    </location>
</feature>
<reference evidence="8 10" key="1">
    <citation type="journal article" date="2017" name="Nature">
        <title>The sunflower genome provides insights into oil metabolism, flowering and Asterid evolution.</title>
        <authorList>
            <person name="Badouin H."/>
            <person name="Gouzy J."/>
            <person name="Grassa C.J."/>
            <person name="Murat F."/>
            <person name="Staton S.E."/>
            <person name="Cottret L."/>
            <person name="Lelandais-Briere C."/>
            <person name="Owens G.L."/>
            <person name="Carrere S."/>
            <person name="Mayjonade B."/>
            <person name="Legrand L."/>
            <person name="Gill N."/>
            <person name="Kane N.C."/>
            <person name="Bowers J.E."/>
            <person name="Hubner S."/>
            <person name="Bellec A."/>
            <person name="Berard A."/>
            <person name="Berges H."/>
            <person name="Blanchet N."/>
            <person name="Boniface M.C."/>
            <person name="Brunel D."/>
            <person name="Catrice O."/>
            <person name="Chaidir N."/>
            <person name="Claudel C."/>
            <person name="Donnadieu C."/>
            <person name="Faraut T."/>
            <person name="Fievet G."/>
            <person name="Helmstetter N."/>
            <person name="King M."/>
            <person name="Knapp S.J."/>
            <person name="Lai Z."/>
            <person name="Le Paslier M.C."/>
            <person name="Lippi Y."/>
            <person name="Lorenzon L."/>
            <person name="Mandel J.R."/>
            <person name="Marage G."/>
            <person name="Marchand G."/>
            <person name="Marquand E."/>
            <person name="Bret-Mestries E."/>
            <person name="Morien E."/>
            <person name="Nambeesan S."/>
            <person name="Nguyen T."/>
            <person name="Pegot-Espagnet P."/>
            <person name="Pouilly N."/>
            <person name="Raftis F."/>
            <person name="Sallet E."/>
            <person name="Schiex T."/>
            <person name="Thomas J."/>
            <person name="Vandecasteele C."/>
            <person name="Vares D."/>
            <person name="Vear F."/>
            <person name="Vautrin S."/>
            <person name="Crespi M."/>
            <person name="Mangin B."/>
            <person name="Burke J.M."/>
            <person name="Salse J."/>
            <person name="Munos S."/>
            <person name="Vincourt P."/>
            <person name="Rieseberg L.H."/>
            <person name="Langlade N.B."/>
        </authorList>
    </citation>
    <scope>NUCLEOTIDE SEQUENCE [LARGE SCALE GENOMIC DNA]</scope>
    <source>
        <strain evidence="10">cv. SF193</strain>
        <tissue evidence="8">Leaves</tissue>
    </source>
</reference>
<comment type="subcellular location">
    <subcellularLocation>
        <location evidence="1">Endoplasmic reticulum membrane</location>
        <topology evidence="1">Multi-pass membrane protein</topology>
    </subcellularLocation>
</comment>
<dbReference type="GO" id="GO:0046513">
    <property type="term" value="P:ceramide biosynthetic process"/>
    <property type="evidence" value="ECO:0000318"/>
    <property type="project" value="GO_Central"/>
</dbReference>
<evidence type="ECO:0000256" key="5">
    <source>
        <dbReference type="PROSITE-ProRule" id="PRU00205"/>
    </source>
</evidence>
<dbReference type="InParanoid" id="A0A251RPK5"/>
<evidence type="ECO:0000256" key="6">
    <source>
        <dbReference type="SAM" id="Phobius"/>
    </source>
</evidence>
<dbReference type="SMART" id="SM00724">
    <property type="entry name" value="TLC"/>
    <property type="match status" value="1"/>
</dbReference>
<evidence type="ECO:0000256" key="1">
    <source>
        <dbReference type="ARBA" id="ARBA00004477"/>
    </source>
</evidence>
<proteinExistence type="predicted"/>
<feature type="transmembrane region" description="Helical" evidence="6">
    <location>
        <begin position="253"/>
        <end position="274"/>
    </location>
</feature>
<keyword evidence="3 6" id="KW-1133">Transmembrane helix</keyword>
<sequence>MGLIQALKLIDFEHESFPAYQDFLFLPLFSIFFPTVRFFLDRLVFEQIGRRLILNKRLTIETDDERIKKMIKFKESAWKFVYYLSAEILSLAVTYNEPWFTKTTNFWIGPGSQRWPDQKMKLKLKAMYMYSDGFYTYSIFALIFWETRRSDFGVSMGHHIASVLLITMSYICRFARVGSVVLALHDGSDVFLELGKMSKYSGYEGLASFSFNLFVISWVILRLICFPFWILWSTSYEVVQTLDQEKHSPEAPVYYYVFNTLLFCLFVFHIYWWVLMYRMLLKQIQDRGKVSDDVRSDSESDNEHED</sequence>
<feature type="transmembrane region" description="Helical" evidence="6">
    <location>
        <begin position="205"/>
        <end position="233"/>
    </location>
</feature>
<evidence type="ECO:0000256" key="2">
    <source>
        <dbReference type="ARBA" id="ARBA00022692"/>
    </source>
</evidence>
<feature type="transmembrane region" description="Helical" evidence="6">
    <location>
        <begin position="127"/>
        <end position="145"/>
    </location>
</feature>
<dbReference type="PANTHER" id="PTHR12560:SF63">
    <property type="entry name" value="LAG1-LIKE LONGEVITY ASSURANCE PROTEIN-RELATED"/>
    <property type="match status" value="1"/>
</dbReference>
<dbReference type="Pfam" id="PF03798">
    <property type="entry name" value="TRAM_LAG1_CLN8"/>
    <property type="match status" value="1"/>
</dbReference>
<evidence type="ECO:0000313" key="8">
    <source>
        <dbReference type="EMBL" id="KAF5755419.1"/>
    </source>
</evidence>
<evidence type="ECO:0000313" key="9">
    <source>
        <dbReference type="EMBL" id="OTF86438.1"/>
    </source>
</evidence>
<dbReference type="InterPro" id="IPR016439">
    <property type="entry name" value="Lag1/Lac1-like"/>
</dbReference>
<dbReference type="STRING" id="4232.A0A251RPK5"/>
<feature type="domain" description="TLC" evidence="7">
    <location>
        <begin position="71"/>
        <end position="285"/>
    </location>
</feature>
<reference evidence="8" key="3">
    <citation type="submission" date="2020-06" db="EMBL/GenBank/DDBJ databases">
        <title>Helianthus annuus Genome sequencing and assembly Release 2.</title>
        <authorList>
            <person name="Gouzy J."/>
            <person name="Langlade N."/>
            <person name="Munos S."/>
        </authorList>
    </citation>
    <scope>NUCLEOTIDE SEQUENCE</scope>
    <source>
        <tissue evidence="8">Leaves</tissue>
    </source>
</reference>